<protein>
    <recommendedName>
        <fullName evidence="4">4-aminobutyrate aminotransferase</fullName>
        <ecNumber evidence="3">2.6.1.19</ecNumber>
    </recommendedName>
    <alternativeName>
        <fullName evidence="10">GABA aminotransferase</fullName>
    </alternativeName>
    <alternativeName>
        <fullName evidence="9">Gamma-amino-N-butyrate transaminase</fullName>
    </alternativeName>
</protein>
<dbReference type="InterPro" id="IPR015422">
    <property type="entry name" value="PyrdxlP-dep_Trfase_small"/>
</dbReference>
<dbReference type="InterPro" id="IPR015421">
    <property type="entry name" value="PyrdxlP-dep_Trfase_major"/>
</dbReference>
<comment type="catalytic activity">
    <reaction evidence="11">
        <text>4-aminobutanoate + 2-oxoglutarate = succinate semialdehyde + L-glutamate</text>
        <dbReference type="Rhea" id="RHEA:23352"/>
        <dbReference type="ChEBI" id="CHEBI:16810"/>
        <dbReference type="ChEBI" id="CHEBI:29985"/>
        <dbReference type="ChEBI" id="CHEBI:57706"/>
        <dbReference type="ChEBI" id="CHEBI:59888"/>
        <dbReference type="EC" id="2.6.1.19"/>
    </reaction>
</comment>
<evidence type="ECO:0000256" key="2">
    <source>
        <dbReference type="ARBA" id="ARBA00008954"/>
    </source>
</evidence>
<dbReference type="STRING" id="1245745.A0A0A2VUW9"/>
<dbReference type="InterPro" id="IPR004631">
    <property type="entry name" value="4NH2But_aminotransferase_euk"/>
</dbReference>
<evidence type="ECO:0000256" key="11">
    <source>
        <dbReference type="ARBA" id="ARBA00048021"/>
    </source>
</evidence>
<evidence type="ECO:0000256" key="5">
    <source>
        <dbReference type="ARBA" id="ARBA00022576"/>
    </source>
</evidence>
<comment type="cofactor">
    <cofactor evidence="1">
        <name>pyridoxal 5'-phosphate</name>
        <dbReference type="ChEBI" id="CHEBI:597326"/>
    </cofactor>
</comment>
<dbReference type="EMBL" id="ANFO01000379">
    <property type="protein sequence ID" value="KGQ09980.1"/>
    <property type="molecule type" value="Genomic_DNA"/>
</dbReference>
<dbReference type="InterPro" id="IPR015424">
    <property type="entry name" value="PyrdxlP-dep_Trfase"/>
</dbReference>
<keyword evidence="8" id="KW-0539">Nucleus</keyword>
<name>A0A0A2VUW9_BEABA</name>
<evidence type="ECO:0000256" key="3">
    <source>
        <dbReference type="ARBA" id="ARBA00012912"/>
    </source>
</evidence>
<feature type="compositionally biased region" description="Low complexity" evidence="12">
    <location>
        <begin position="479"/>
        <end position="492"/>
    </location>
</feature>
<evidence type="ECO:0000313" key="15">
    <source>
        <dbReference type="Proteomes" id="UP000030106"/>
    </source>
</evidence>
<dbReference type="SMART" id="SM00906">
    <property type="entry name" value="Fungal_trans"/>
    <property type="match status" value="1"/>
</dbReference>
<evidence type="ECO:0000256" key="1">
    <source>
        <dbReference type="ARBA" id="ARBA00001933"/>
    </source>
</evidence>
<evidence type="ECO:0000256" key="4">
    <source>
        <dbReference type="ARBA" id="ARBA00018543"/>
    </source>
</evidence>
<evidence type="ECO:0000256" key="8">
    <source>
        <dbReference type="ARBA" id="ARBA00023242"/>
    </source>
</evidence>
<dbReference type="Proteomes" id="UP000030106">
    <property type="component" value="Unassembled WGS sequence"/>
</dbReference>
<feature type="domain" description="Xylanolytic transcriptional activator regulatory" evidence="13">
    <location>
        <begin position="758"/>
        <end position="831"/>
    </location>
</feature>
<evidence type="ECO:0000259" key="13">
    <source>
        <dbReference type="SMART" id="SM00906"/>
    </source>
</evidence>
<dbReference type="AlphaFoldDB" id="A0A0A2VUW9"/>
<dbReference type="InterPro" id="IPR007219">
    <property type="entry name" value="XnlR_reg_dom"/>
</dbReference>
<dbReference type="HOGENOM" id="CLU_276340_0_0_1"/>
<evidence type="ECO:0000313" key="14">
    <source>
        <dbReference type="EMBL" id="KGQ09980.1"/>
    </source>
</evidence>
<dbReference type="Gene3D" id="3.40.640.10">
    <property type="entry name" value="Type I PLP-dependent aspartate aminotransferase-like (Major domain)"/>
    <property type="match status" value="1"/>
</dbReference>
<dbReference type="PANTHER" id="PTHR43206:SF1">
    <property type="entry name" value="4-AMINOBUTYRATE AMINOTRANSFERASE, MITOCHONDRIAL"/>
    <property type="match status" value="1"/>
</dbReference>
<dbReference type="GO" id="GO:0005739">
    <property type="term" value="C:mitochondrion"/>
    <property type="evidence" value="ECO:0007669"/>
    <property type="project" value="TreeGrafter"/>
</dbReference>
<evidence type="ECO:0000256" key="10">
    <source>
        <dbReference type="ARBA" id="ARBA00031787"/>
    </source>
</evidence>
<dbReference type="CDD" id="cd12148">
    <property type="entry name" value="fungal_TF_MHR"/>
    <property type="match status" value="1"/>
</dbReference>
<evidence type="ECO:0000256" key="9">
    <source>
        <dbReference type="ARBA" id="ARBA00030204"/>
    </source>
</evidence>
<dbReference type="InterPro" id="IPR049704">
    <property type="entry name" value="Aminotrans_3_PPA_site"/>
</dbReference>
<dbReference type="FunFam" id="3.40.640.10:FF:000029">
    <property type="entry name" value="4-aminobutyrate aminotransferase, mitochondrial"/>
    <property type="match status" value="1"/>
</dbReference>
<dbReference type="CDD" id="cd00610">
    <property type="entry name" value="OAT_like"/>
    <property type="match status" value="1"/>
</dbReference>
<dbReference type="eggNOG" id="ENOG502S0WX">
    <property type="taxonomic scope" value="Eukaryota"/>
</dbReference>
<dbReference type="InterPro" id="IPR005814">
    <property type="entry name" value="Aminotrans_3"/>
</dbReference>
<dbReference type="GO" id="GO:0006351">
    <property type="term" value="P:DNA-templated transcription"/>
    <property type="evidence" value="ECO:0007669"/>
    <property type="project" value="InterPro"/>
</dbReference>
<evidence type="ECO:0000256" key="12">
    <source>
        <dbReference type="SAM" id="MobiDB-lite"/>
    </source>
</evidence>
<evidence type="ECO:0000256" key="7">
    <source>
        <dbReference type="ARBA" id="ARBA00022898"/>
    </source>
</evidence>
<organism evidence="14 15">
    <name type="scientific">Beauveria bassiana D1-5</name>
    <dbReference type="NCBI Taxonomy" id="1245745"/>
    <lineage>
        <taxon>Eukaryota</taxon>
        <taxon>Fungi</taxon>
        <taxon>Dikarya</taxon>
        <taxon>Ascomycota</taxon>
        <taxon>Pezizomycotina</taxon>
        <taxon>Sordariomycetes</taxon>
        <taxon>Hypocreomycetidae</taxon>
        <taxon>Hypocreales</taxon>
        <taxon>Cordycipitaceae</taxon>
        <taxon>Beauveria</taxon>
    </lineage>
</organism>
<accession>A0A0A2VUW9</accession>
<dbReference type="GO" id="GO:0003677">
    <property type="term" value="F:DNA binding"/>
    <property type="evidence" value="ECO:0007669"/>
    <property type="project" value="InterPro"/>
</dbReference>
<dbReference type="OrthoDB" id="3921198at2759"/>
<dbReference type="SUPFAM" id="SSF53383">
    <property type="entry name" value="PLP-dependent transferases"/>
    <property type="match status" value="1"/>
</dbReference>
<evidence type="ECO:0000256" key="6">
    <source>
        <dbReference type="ARBA" id="ARBA00022679"/>
    </source>
</evidence>
<dbReference type="GO" id="GO:0009450">
    <property type="term" value="P:gamma-aminobutyric acid catabolic process"/>
    <property type="evidence" value="ECO:0007669"/>
    <property type="project" value="TreeGrafter"/>
</dbReference>
<dbReference type="GO" id="GO:0008270">
    <property type="term" value="F:zinc ion binding"/>
    <property type="evidence" value="ECO:0007669"/>
    <property type="project" value="InterPro"/>
</dbReference>
<comment type="caution">
    <text evidence="14">The sequence shown here is derived from an EMBL/GenBank/DDBJ whole genome shotgun (WGS) entry which is preliminary data.</text>
</comment>
<dbReference type="EC" id="2.6.1.19" evidence="3"/>
<gene>
    <name evidence="14" type="ORF">BBAD15_g4684</name>
</gene>
<sequence length="1152" mass="126784">MTAAAMISQVPGPVSKATSDKLNTIFDARAVHFVVDYDKSEGTYIVDVDGNKYLDVYSQIASIPVGYNNPALAAAAKSPEMISALINRPAIGNYPSAQWHDILQNGLLRAAPPGLDKIFTAQSGSEANELAYKAAFMLYRRKQRAVAGDAAWTPEEVSSCLDNAKPGSPALAILSFANSFHGRGFGSLSTTRSKAVHKLDIPAFDWPQAPFPQLRYPLAEHAAANDAEERRCLDRVEELITSWHCPVAGLIVEPVQSEGGDNHASPAFFQGLRALTRKHGVCLIADEVQTGFGATGRFWGHEHWQLDAPPDMVTFSKKAQTAGYFFGNPMLVPDKAYRQFNTWIGDPARVLLSKAVVEEILDNKLVEQCARVGGVLYSELEKLASKYPTQIQNLRGKGQGTFIAFDVQDPVGFVAAMKKRGVNIGTCGVLTVRLRPMLIFDETHSVTSVAAKKRGRRCEFTGDVGGVSGPSRRIKARRPPSSVSPTHATSSSQRGVDHGPSAQLKRLEYLERIVRSHAGPEMPLDLNTLRNLAEEADSRHSPSVTSHEDEVDKSITMQSLDGNVMHYSGEFSHWNFSMRIKDWLDQSVARHGQNETTKPSIVFDEYYRPDELRSPSGSLVPLSSLPPRSITDFLIHCFFQHAEANYSFVDRDWLCSQVDVVYENPMALSNRDIGTLSMIFTILAIGTQYAYLESIAEGKSTTSAGESKQFSEDAVGIQFYRKAAHLLPEVIAASSLESVQACLLMGIYTLPVDASGLAYIYLNLALKLAIQNGMHRKHAANDIDARIRETRNRVWWALYTIEQRVGIFHGRPISIASVDVDADLPSPLPGPSLSFRNPELLLTTIQLTQYLSKVAHTMSNLRTLPKSETSDCVKKLAQLQSELVKWWEGSGITALYNNEQPTSGAFRPRMHLRLEYCMVRMFIGRIFILPQDGPLDSGNRSTPSSDTVSRSPRSTLVHDCAEAALSVIDACRVISRSVGLARASYTEFSSCRAALLVITTQCLTQNTDRFRQALRDGVVMLKDMSSGSQSWHSEASLIEAFERAIASMNTRHPGASGTAGSKESDYAKFKKWEQMVQKHPSAPESTTSIVASEDMAPLAGQGWRPTEAAWREDHLLMPSCTPFFGVDGNFASFPESLDELPSFLDTNFQGSL</sequence>
<keyword evidence="6 14" id="KW-0808">Transferase</keyword>
<dbReference type="NCBIfam" id="TIGR00699">
    <property type="entry name" value="GABAtrns_euk"/>
    <property type="match status" value="1"/>
</dbReference>
<dbReference type="Pfam" id="PF00202">
    <property type="entry name" value="Aminotran_3"/>
    <property type="match status" value="1"/>
</dbReference>
<dbReference type="Pfam" id="PF04082">
    <property type="entry name" value="Fungal_trans"/>
    <property type="match status" value="1"/>
</dbReference>
<dbReference type="GO" id="GO:0030170">
    <property type="term" value="F:pyridoxal phosphate binding"/>
    <property type="evidence" value="ECO:0007669"/>
    <property type="project" value="InterPro"/>
</dbReference>
<dbReference type="Gene3D" id="3.90.1150.10">
    <property type="entry name" value="Aspartate Aminotransferase, domain 1"/>
    <property type="match status" value="1"/>
</dbReference>
<reference evidence="14 15" key="1">
    <citation type="submission" date="2012-10" db="EMBL/GenBank/DDBJ databases">
        <title>Genome sequencing and analysis of entomopathogenic fungi Beauveria bassiana D1-5.</title>
        <authorList>
            <person name="Li Q."/>
            <person name="Wang L."/>
            <person name="Zhang Z."/>
            <person name="Wang Q."/>
            <person name="Ren J."/>
            <person name="Wang M."/>
            <person name="Xu W."/>
            <person name="Wang J."/>
            <person name="Lu Y."/>
            <person name="Du Q."/>
            <person name="Sun Z."/>
        </authorList>
    </citation>
    <scope>NUCLEOTIDE SEQUENCE [LARGE SCALE GENOMIC DNA]</scope>
    <source>
        <strain evidence="14 15">D1-5</strain>
    </source>
</reference>
<keyword evidence="5 14" id="KW-0032">Aminotransferase</keyword>
<feature type="region of interest" description="Disordered" evidence="12">
    <location>
        <begin position="460"/>
        <end position="501"/>
    </location>
</feature>
<dbReference type="PANTHER" id="PTHR43206">
    <property type="entry name" value="AMINOTRANSFERASE"/>
    <property type="match status" value="1"/>
</dbReference>
<dbReference type="PROSITE" id="PS00600">
    <property type="entry name" value="AA_TRANSFER_CLASS_3"/>
    <property type="match status" value="1"/>
</dbReference>
<comment type="similarity">
    <text evidence="2">Belongs to the class-III pyridoxal-phosphate-dependent aminotransferase family.</text>
</comment>
<proteinExistence type="inferred from homology"/>
<dbReference type="GO" id="GO:0034386">
    <property type="term" value="F:4-aminobutyrate:2-oxoglutarate transaminase activity"/>
    <property type="evidence" value="ECO:0007669"/>
    <property type="project" value="UniProtKB-EC"/>
</dbReference>
<keyword evidence="7" id="KW-0663">Pyridoxal phosphate</keyword>